<name>A0ABW5CYD3_9BACT</name>
<keyword evidence="11 14" id="KW-0368">Histidine biosynthesis</keyword>
<feature type="modified residue" description="N6-(pyridoxal phosphate)lysine" evidence="14">
    <location>
        <position position="202"/>
    </location>
</feature>
<comment type="pathway">
    <text evidence="3">Lipid metabolism.</text>
</comment>
<keyword evidence="17" id="KW-1185">Reference proteome</keyword>
<evidence type="ECO:0000256" key="1">
    <source>
        <dbReference type="ARBA" id="ARBA00001933"/>
    </source>
</evidence>
<dbReference type="Gene3D" id="3.40.640.10">
    <property type="entry name" value="Type I PLP-dependent aspartate aminotransferase-like (Major domain)"/>
    <property type="match status" value="1"/>
</dbReference>
<dbReference type="GO" id="GO:0004400">
    <property type="term" value="F:histidinol-phosphate transaminase activity"/>
    <property type="evidence" value="ECO:0007669"/>
    <property type="project" value="UniProtKB-EC"/>
</dbReference>
<dbReference type="PANTHER" id="PTHR43643">
    <property type="entry name" value="HISTIDINOL-PHOSPHATE AMINOTRANSFERASE 2"/>
    <property type="match status" value="1"/>
</dbReference>
<comment type="subunit">
    <text evidence="5 14">Homodimer.</text>
</comment>
<sequence length="716" mass="80227">MSSQTPPFYHAASNENLFGVSPKVTAALQDALTRLPSYPHPDAAPLREAIAAKLGIQASQVMVGSGSAELISLLVRTFCRPAQETSVLSLSPTYPLYRAEADALGIAYQEVPLDSAYQMDVDTLLAKVDKTTRLLFISNPNNPTGSYLNQVQLERLLLELPPHVTLVLDEAYAEYVRTPDYTSALPYLEKYQNLVVLRTFSKAYGLASLRIGYMVAQEPLLEKVLQVKQPYNVNQLAQVAAQAALEDEEFLSYTLEATAAGKQHLQQALDQLGIHYWPSEGNFILIDAGIQAEAIFEHLLRHGIRVRRTDDAYTLRITIGQKEHQDHLIQILQDMLAPDNLQQHAALTQILKTGQVIHQGDEAASFKATDALAAMASVNGKAPERIAVAFARAFSARNHQHLHNAGNLYSSTYGTMDMLSAFNVLVQATPLVTFGHYFANTTIAAAVQQEREIHLVDLGIGSGLQWLHLLNLLAQRPEGAPALRITGIDLPATSGDPDQRLRETGARLQQHAEKLGIPFHYTGIASRLEDINLQMLEFRPDEVLVVNSALTLHHLPDRLVEQHDQRDRVLQQIKTLRPKVFTLTEPDSEHNKLNFMPRLRESLRHYYTVFDVLDTLLPVDMPERQIIEQEFFGREIINVISSEGSDRVERHERNEAWQRRLIRTGFQPYVQPYFADQIRKDLGLHEHFTMVPNAAGYTLYWKGTPVIAATAFTVNN</sequence>
<evidence type="ECO:0000256" key="6">
    <source>
        <dbReference type="ARBA" id="ARBA00022576"/>
    </source>
</evidence>
<accession>A0ABW5CYD3</accession>
<evidence type="ECO:0000256" key="2">
    <source>
        <dbReference type="ARBA" id="ARBA00005011"/>
    </source>
</evidence>
<dbReference type="Gene3D" id="3.90.1150.10">
    <property type="entry name" value="Aspartate Aminotransferase, domain 1"/>
    <property type="match status" value="1"/>
</dbReference>
<comment type="similarity">
    <text evidence="4 14">Belongs to the class-II pyridoxal-phosphate-dependent aminotransferase family. Histidinol-phosphate aminotransferase subfamily.</text>
</comment>
<dbReference type="PROSITE" id="PS50985">
    <property type="entry name" value="GRAS"/>
    <property type="match status" value="1"/>
</dbReference>
<dbReference type="InterPro" id="IPR004839">
    <property type="entry name" value="Aminotransferase_I/II_large"/>
</dbReference>
<organism evidence="16 17">
    <name type="scientific">Pontibacter ruber</name>
    <dbReference type="NCBI Taxonomy" id="1343895"/>
    <lineage>
        <taxon>Bacteria</taxon>
        <taxon>Pseudomonadati</taxon>
        <taxon>Bacteroidota</taxon>
        <taxon>Cytophagia</taxon>
        <taxon>Cytophagales</taxon>
        <taxon>Hymenobacteraceae</taxon>
        <taxon>Pontibacter</taxon>
    </lineage>
</organism>
<evidence type="ECO:0000256" key="12">
    <source>
        <dbReference type="ARBA" id="ARBA00023163"/>
    </source>
</evidence>
<protein>
    <recommendedName>
        <fullName evidence="14">Histidinol-phosphate aminotransferase</fullName>
        <ecNumber evidence="14">2.6.1.9</ecNumber>
    </recommendedName>
    <alternativeName>
        <fullName evidence="14">Imidazole acetol-phosphate transaminase</fullName>
    </alternativeName>
</protein>
<evidence type="ECO:0000256" key="7">
    <source>
        <dbReference type="ARBA" id="ARBA00022605"/>
    </source>
</evidence>
<evidence type="ECO:0000256" key="8">
    <source>
        <dbReference type="ARBA" id="ARBA00022679"/>
    </source>
</evidence>
<evidence type="ECO:0000256" key="9">
    <source>
        <dbReference type="ARBA" id="ARBA00022898"/>
    </source>
</evidence>
<evidence type="ECO:0000256" key="11">
    <source>
        <dbReference type="ARBA" id="ARBA00023102"/>
    </source>
</evidence>
<keyword evidence="7 14" id="KW-0028">Amino-acid biosynthesis</keyword>
<dbReference type="InterPro" id="IPR005202">
    <property type="entry name" value="TF_GRAS"/>
</dbReference>
<comment type="cofactor">
    <cofactor evidence="1 14">
        <name>pyridoxal 5'-phosphate</name>
        <dbReference type="ChEBI" id="CHEBI:597326"/>
    </cofactor>
</comment>
<dbReference type="Gene3D" id="3.40.50.150">
    <property type="entry name" value="Vaccinia Virus protein VP39"/>
    <property type="match status" value="1"/>
</dbReference>
<dbReference type="HAMAP" id="MF_01023">
    <property type="entry name" value="HisC_aminotrans_2"/>
    <property type="match status" value="1"/>
</dbReference>
<evidence type="ECO:0000313" key="16">
    <source>
        <dbReference type="EMBL" id="MFD2247058.1"/>
    </source>
</evidence>
<keyword evidence="10" id="KW-0805">Transcription regulation</keyword>
<evidence type="ECO:0000256" key="14">
    <source>
        <dbReference type="HAMAP-Rule" id="MF_01023"/>
    </source>
</evidence>
<dbReference type="SUPFAM" id="SSF53383">
    <property type="entry name" value="PLP-dependent transferases"/>
    <property type="match status" value="1"/>
</dbReference>
<dbReference type="EMBL" id="JBHUIM010000002">
    <property type="protein sequence ID" value="MFD2247058.1"/>
    <property type="molecule type" value="Genomic_DNA"/>
</dbReference>
<proteinExistence type="inferred from homology"/>
<dbReference type="InterPro" id="IPR050106">
    <property type="entry name" value="HistidinolP_aminotransfase"/>
</dbReference>
<evidence type="ECO:0000256" key="13">
    <source>
        <dbReference type="ARBA" id="ARBA00047481"/>
    </source>
</evidence>
<dbReference type="InterPro" id="IPR015421">
    <property type="entry name" value="PyrdxlP-dep_Trfase_major"/>
</dbReference>
<dbReference type="InterPro" id="IPR005861">
    <property type="entry name" value="HisP_aminotrans"/>
</dbReference>
<dbReference type="CDD" id="cd00609">
    <property type="entry name" value="AAT_like"/>
    <property type="match status" value="1"/>
</dbReference>
<keyword evidence="12" id="KW-0804">Transcription</keyword>
<evidence type="ECO:0000256" key="5">
    <source>
        <dbReference type="ARBA" id="ARBA00011738"/>
    </source>
</evidence>
<dbReference type="PROSITE" id="PS00599">
    <property type="entry name" value="AA_TRANSFER_CLASS_2"/>
    <property type="match status" value="1"/>
</dbReference>
<dbReference type="NCBIfam" id="TIGR01141">
    <property type="entry name" value="hisC"/>
    <property type="match status" value="1"/>
</dbReference>
<keyword evidence="6 14" id="KW-0032">Aminotransferase</keyword>
<keyword evidence="8 14" id="KW-0808">Transferase</keyword>
<dbReference type="InterPro" id="IPR015424">
    <property type="entry name" value="PyrdxlP-dep_Trfase"/>
</dbReference>
<keyword evidence="9 14" id="KW-0663">Pyridoxal phosphate</keyword>
<dbReference type="InterPro" id="IPR001917">
    <property type="entry name" value="Aminotrans_II_pyridoxalP_BS"/>
</dbReference>
<dbReference type="InterPro" id="IPR015422">
    <property type="entry name" value="PyrdxlP-dep_Trfase_small"/>
</dbReference>
<comment type="catalytic activity">
    <reaction evidence="13 14">
        <text>L-histidinol phosphate + 2-oxoglutarate = 3-(imidazol-4-yl)-2-oxopropyl phosphate + L-glutamate</text>
        <dbReference type="Rhea" id="RHEA:23744"/>
        <dbReference type="ChEBI" id="CHEBI:16810"/>
        <dbReference type="ChEBI" id="CHEBI:29985"/>
        <dbReference type="ChEBI" id="CHEBI:57766"/>
        <dbReference type="ChEBI" id="CHEBI:57980"/>
        <dbReference type="EC" id="2.6.1.9"/>
    </reaction>
</comment>
<comment type="pathway">
    <text evidence="2 14">Amino-acid biosynthesis; L-histidine biosynthesis; L-histidine from 5-phospho-alpha-D-ribose 1-diphosphate: step 7/9.</text>
</comment>
<feature type="domain" description="Aminotransferase class I/classII large" evidence="15">
    <location>
        <begin position="12"/>
        <end position="330"/>
    </location>
</feature>
<evidence type="ECO:0000256" key="3">
    <source>
        <dbReference type="ARBA" id="ARBA00005189"/>
    </source>
</evidence>
<dbReference type="RefSeq" id="WP_250432263.1">
    <property type="nucleotide sequence ID" value="NZ_JALPRR010000006.1"/>
</dbReference>
<dbReference type="Pfam" id="PF00155">
    <property type="entry name" value="Aminotran_1_2"/>
    <property type="match status" value="1"/>
</dbReference>
<dbReference type="InterPro" id="IPR029063">
    <property type="entry name" value="SAM-dependent_MTases_sf"/>
</dbReference>
<dbReference type="PANTHER" id="PTHR43643:SF6">
    <property type="entry name" value="HISTIDINOL-PHOSPHATE AMINOTRANSFERASE"/>
    <property type="match status" value="1"/>
</dbReference>
<gene>
    <name evidence="14 16" type="primary">hisC</name>
    <name evidence="16" type="ORF">ACFSKP_12380</name>
</gene>
<evidence type="ECO:0000313" key="17">
    <source>
        <dbReference type="Proteomes" id="UP001597374"/>
    </source>
</evidence>
<dbReference type="Pfam" id="PF03514">
    <property type="entry name" value="GRAS"/>
    <property type="match status" value="1"/>
</dbReference>
<dbReference type="EC" id="2.6.1.9" evidence="14"/>
<comment type="caution">
    <text evidence="16">The sequence shown here is derived from an EMBL/GenBank/DDBJ whole genome shotgun (WGS) entry which is preliminary data.</text>
</comment>
<reference evidence="17" key="1">
    <citation type="journal article" date="2019" name="Int. J. Syst. Evol. Microbiol.">
        <title>The Global Catalogue of Microorganisms (GCM) 10K type strain sequencing project: providing services to taxonomists for standard genome sequencing and annotation.</title>
        <authorList>
            <consortium name="The Broad Institute Genomics Platform"/>
            <consortium name="The Broad Institute Genome Sequencing Center for Infectious Disease"/>
            <person name="Wu L."/>
            <person name="Ma J."/>
        </authorList>
    </citation>
    <scope>NUCLEOTIDE SEQUENCE [LARGE SCALE GENOMIC DNA]</scope>
    <source>
        <strain evidence="17">CGMCC 4.1782</strain>
    </source>
</reference>
<evidence type="ECO:0000259" key="15">
    <source>
        <dbReference type="Pfam" id="PF00155"/>
    </source>
</evidence>
<evidence type="ECO:0000256" key="4">
    <source>
        <dbReference type="ARBA" id="ARBA00007970"/>
    </source>
</evidence>
<dbReference type="Proteomes" id="UP001597374">
    <property type="component" value="Unassembled WGS sequence"/>
</dbReference>
<evidence type="ECO:0000256" key="10">
    <source>
        <dbReference type="ARBA" id="ARBA00023015"/>
    </source>
</evidence>